<dbReference type="EMBL" id="QVEV01000002">
    <property type="protein sequence ID" value="RGC18568.1"/>
    <property type="molecule type" value="Genomic_DNA"/>
</dbReference>
<accession>A0A3E2W4C1</accession>
<keyword evidence="2" id="KW-0472">Membrane</keyword>
<protein>
    <recommendedName>
        <fullName evidence="6">MucBP domain-containing protein</fullName>
    </recommendedName>
</protein>
<keyword evidence="3" id="KW-0732">Signal</keyword>
<feature type="region of interest" description="Disordered" evidence="1">
    <location>
        <begin position="555"/>
        <end position="592"/>
    </location>
</feature>
<sequence>MKSEALDMLKALKKIITIAACFLMVMGTSSRIHAEDAQSYAARSVQVTTDISQSYDIRTFYIQNLTSNTLENVHCYDANNSVDQTITLQPNASVALNVYVGSAKSTSLYTEYNSEMNVIASNDAYYMPVSYIADGTVVQSSTVVNRLSTGATCSAPKTVVNPNNPSAKYQISGSNYKQVSFGTPSVEFTYSRVARNPYTSTISYVDQDGNGIGRDSFTVTEANGGSFTPQASLTGANGRSYQLMSGQKAVSQSYEDGARNYTFRYQLQENVAARPYFITVRYVSDGALLNANTYTVTNGKTVKVSTPATYTTPDGMEYKRKSGEDAVISHSFEQGMKTYTVAYEKNVTNSNQPYSIRVNYVDLLSGRTISSKSVDVAVNKTVSVNVDSSIQDGDTTYILASNQAKAISHKFGNAQRTYNMYYTEKGKEVESYDVSVVYFDITNNRVLSARTVKAELGKDAVIAAPETVKDAGKSYKMLNGQDKETKHSFYSSRRRYIYFYRDVEDTANEGTVVTPNTNGNTVVTPNGNNTVLTVTPNGDLTVQTPNGNEILNEDNNLVQEENNTTPQGDGKKDKEDVKGTEDVEDNKTALGGKDKASADYTAWYIGTGCAVAALFGLVFFFMKKKNNKKSNENA</sequence>
<comment type="caution">
    <text evidence="4">The sequence shown here is derived from an EMBL/GenBank/DDBJ whole genome shotgun (WGS) entry which is preliminary data.</text>
</comment>
<feature type="compositionally biased region" description="Basic and acidic residues" evidence="1">
    <location>
        <begin position="569"/>
        <end position="592"/>
    </location>
</feature>
<feature type="compositionally biased region" description="Polar residues" evidence="1">
    <location>
        <begin position="555"/>
        <end position="567"/>
    </location>
</feature>
<dbReference type="AlphaFoldDB" id="A0A3E2W4C1"/>
<feature type="transmembrane region" description="Helical" evidence="2">
    <location>
        <begin position="602"/>
        <end position="622"/>
    </location>
</feature>
<keyword evidence="2" id="KW-0812">Transmembrane</keyword>
<organism evidence="4 5">
    <name type="scientific">Clostridium innocuum</name>
    <dbReference type="NCBI Taxonomy" id="1522"/>
    <lineage>
        <taxon>Bacteria</taxon>
        <taxon>Bacillati</taxon>
        <taxon>Bacillota</taxon>
        <taxon>Clostridia</taxon>
        <taxon>Eubacteriales</taxon>
        <taxon>Clostridiaceae</taxon>
        <taxon>Clostridium</taxon>
    </lineage>
</organism>
<gene>
    <name evidence="4" type="ORF">DXA38_02410</name>
</gene>
<reference evidence="4 5" key="1">
    <citation type="submission" date="2018-08" db="EMBL/GenBank/DDBJ databases">
        <title>A genome reference for cultivated species of the human gut microbiota.</title>
        <authorList>
            <person name="Zou Y."/>
            <person name="Xue W."/>
            <person name="Luo G."/>
        </authorList>
    </citation>
    <scope>NUCLEOTIDE SEQUENCE [LARGE SCALE GENOMIC DNA]</scope>
    <source>
        <strain evidence="4 5">OF01-2LB</strain>
    </source>
</reference>
<proteinExistence type="predicted"/>
<feature type="chain" id="PRO_5017546837" description="MucBP domain-containing protein" evidence="3">
    <location>
        <begin position="35"/>
        <end position="634"/>
    </location>
</feature>
<evidence type="ECO:0000313" key="5">
    <source>
        <dbReference type="Proteomes" id="UP000260025"/>
    </source>
</evidence>
<evidence type="ECO:0000256" key="2">
    <source>
        <dbReference type="SAM" id="Phobius"/>
    </source>
</evidence>
<evidence type="ECO:0000313" key="4">
    <source>
        <dbReference type="EMBL" id="RGC18568.1"/>
    </source>
</evidence>
<evidence type="ECO:0000256" key="3">
    <source>
        <dbReference type="SAM" id="SignalP"/>
    </source>
</evidence>
<evidence type="ECO:0000256" key="1">
    <source>
        <dbReference type="SAM" id="MobiDB-lite"/>
    </source>
</evidence>
<feature type="signal peptide" evidence="3">
    <location>
        <begin position="1"/>
        <end position="34"/>
    </location>
</feature>
<dbReference type="Proteomes" id="UP000260025">
    <property type="component" value="Unassembled WGS sequence"/>
</dbReference>
<name>A0A3E2W4C1_CLOIN</name>
<evidence type="ECO:0008006" key="6">
    <source>
        <dbReference type="Google" id="ProtNLM"/>
    </source>
</evidence>
<keyword evidence="2" id="KW-1133">Transmembrane helix</keyword>